<keyword evidence="1" id="KW-0862">Zinc</keyword>
<proteinExistence type="predicted"/>
<name>A0ABD1EG68_HYPHA</name>
<accession>A0ABD1EG68</accession>
<dbReference type="Proteomes" id="UP001566132">
    <property type="component" value="Unassembled WGS sequence"/>
</dbReference>
<keyword evidence="4" id="KW-1185">Reference proteome</keyword>
<comment type="caution">
    <text evidence="3">The sequence shown here is derived from an EMBL/GenBank/DDBJ whole genome shotgun (WGS) entry which is preliminary data.</text>
</comment>
<feature type="domain" description="SWIM-type" evidence="2">
    <location>
        <begin position="44"/>
        <end position="74"/>
    </location>
</feature>
<evidence type="ECO:0000313" key="4">
    <source>
        <dbReference type="Proteomes" id="UP001566132"/>
    </source>
</evidence>
<sequence>MKICDKICLYALCLQTSALTSEPHVITGTLNLNLKLSSNNEIEERIEIVKIDCSCKAGTSHSCKHVVAVLLFCNRHDLKSLPVVSSTDKKCLWKQHKEPVLKQFQALPIKTFCCVNQRRLEQLPVSKLISIRKRLINCDKESSIAKHK</sequence>
<evidence type="ECO:0000256" key="1">
    <source>
        <dbReference type="PROSITE-ProRule" id="PRU00325"/>
    </source>
</evidence>
<organism evidence="3 4">
    <name type="scientific">Hypothenemus hampei</name>
    <name type="common">Coffee berry borer</name>
    <dbReference type="NCBI Taxonomy" id="57062"/>
    <lineage>
        <taxon>Eukaryota</taxon>
        <taxon>Metazoa</taxon>
        <taxon>Ecdysozoa</taxon>
        <taxon>Arthropoda</taxon>
        <taxon>Hexapoda</taxon>
        <taxon>Insecta</taxon>
        <taxon>Pterygota</taxon>
        <taxon>Neoptera</taxon>
        <taxon>Endopterygota</taxon>
        <taxon>Coleoptera</taxon>
        <taxon>Polyphaga</taxon>
        <taxon>Cucujiformia</taxon>
        <taxon>Curculionidae</taxon>
        <taxon>Scolytinae</taxon>
        <taxon>Hypothenemus</taxon>
    </lineage>
</organism>
<dbReference type="PROSITE" id="PS50966">
    <property type="entry name" value="ZF_SWIM"/>
    <property type="match status" value="1"/>
</dbReference>
<dbReference type="InterPro" id="IPR007527">
    <property type="entry name" value="Znf_SWIM"/>
</dbReference>
<dbReference type="AlphaFoldDB" id="A0ABD1EG68"/>
<dbReference type="GO" id="GO:0008270">
    <property type="term" value="F:zinc ion binding"/>
    <property type="evidence" value="ECO:0007669"/>
    <property type="project" value="UniProtKB-KW"/>
</dbReference>
<evidence type="ECO:0000313" key="3">
    <source>
        <dbReference type="EMBL" id="KAL1493685.1"/>
    </source>
</evidence>
<dbReference type="Pfam" id="PF04434">
    <property type="entry name" value="SWIM"/>
    <property type="match status" value="1"/>
</dbReference>
<dbReference type="EMBL" id="JBDJPC010000007">
    <property type="protein sequence ID" value="KAL1493685.1"/>
    <property type="molecule type" value="Genomic_DNA"/>
</dbReference>
<evidence type="ECO:0000259" key="2">
    <source>
        <dbReference type="PROSITE" id="PS50966"/>
    </source>
</evidence>
<reference evidence="3 4" key="1">
    <citation type="submission" date="2024-05" db="EMBL/GenBank/DDBJ databases">
        <title>Genetic variation in Jamaican populations of the coffee berry borer (Hypothenemus hampei).</title>
        <authorList>
            <person name="Errbii M."/>
            <person name="Myrie A."/>
        </authorList>
    </citation>
    <scope>NUCLEOTIDE SEQUENCE [LARGE SCALE GENOMIC DNA]</scope>
    <source>
        <strain evidence="3">JA-Hopewell-2020-01-JO</strain>
        <tissue evidence="3">Whole body</tissue>
    </source>
</reference>
<keyword evidence="1" id="KW-0479">Metal-binding</keyword>
<protein>
    <recommendedName>
        <fullName evidence="2">SWIM-type domain-containing protein</fullName>
    </recommendedName>
</protein>
<gene>
    <name evidence="3" type="ORF">ABEB36_009380</name>
</gene>
<keyword evidence="1" id="KW-0863">Zinc-finger</keyword>